<keyword evidence="4" id="KW-1185">Reference proteome</keyword>
<evidence type="ECO:0000313" key="3">
    <source>
        <dbReference type="EMBL" id="CAG9313834.1"/>
    </source>
</evidence>
<dbReference type="Proteomes" id="UP001162131">
    <property type="component" value="Unassembled WGS sequence"/>
</dbReference>
<dbReference type="PANTHER" id="PTHR43215:SF14">
    <property type="entry name" value="RADIAL SPOKE HEAD 1 HOMOLOG"/>
    <property type="match status" value="1"/>
</dbReference>
<dbReference type="SUPFAM" id="SSF82185">
    <property type="entry name" value="Histone H3 K4-specific methyltransferase SET7/9 N-terminal domain"/>
    <property type="match status" value="2"/>
</dbReference>
<evidence type="ECO:0000313" key="4">
    <source>
        <dbReference type="Proteomes" id="UP001162131"/>
    </source>
</evidence>
<evidence type="ECO:0000256" key="1">
    <source>
        <dbReference type="ARBA" id="ARBA00022737"/>
    </source>
</evidence>
<proteinExistence type="predicted"/>
<dbReference type="InterPro" id="IPR003409">
    <property type="entry name" value="MORN"/>
</dbReference>
<name>A0AAU9IEJ8_9CILI</name>
<dbReference type="SMART" id="SM00698">
    <property type="entry name" value="MORN"/>
    <property type="match status" value="4"/>
</dbReference>
<organism evidence="3 4">
    <name type="scientific">Blepharisma stoltei</name>
    <dbReference type="NCBI Taxonomy" id="1481888"/>
    <lineage>
        <taxon>Eukaryota</taxon>
        <taxon>Sar</taxon>
        <taxon>Alveolata</taxon>
        <taxon>Ciliophora</taxon>
        <taxon>Postciliodesmatophora</taxon>
        <taxon>Heterotrichea</taxon>
        <taxon>Heterotrichida</taxon>
        <taxon>Blepharismidae</taxon>
        <taxon>Blepharisma</taxon>
    </lineage>
</organism>
<comment type="caution">
    <text evidence="3">The sequence shown here is derived from an EMBL/GenBank/DDBJ whole genome shotgun (WGS) entry which is preliminary data.</text>
</comment>
<protein>
    <submittedName>
        <fullName evidence="3">Uncharacterized protein</fullName>
    </submittedName>
</protein>
<dbReference type="AlphaFoldDB" id="A0AAU9IEJ8"/>
<dbReference type="EMBL" id="CAJZBQ010000011">
    <property type="protein sequence ID" value="CAG9313834.1"/>
    <property type="molecule type" value="Genomic_DNA"/>
</dbReference>
<keyword evidence="1" id="KW-0677">Repeat</keyword>
<dbReference type="Pfam" id="PF00612">
    <property type="entry name" value="IQ"/>
    <property type="match status" value="2"/>
</dbReference>
<dbReference type="SMART" id="SM00015">
    <property type="entry name" value="IQ"/>
    <property type="match status" value="3"/>
</dbReference>
<dbReference type="PANTHER" id="PTHR43215">
    <property type="entry name" value="RADIAL SPOKE HEAD 1 HOMOLOG"/>
    <property type="match status" value="1"/>
</dbReference>
<dbReference type="PROSITE" id="PS50096">
    <property type="entry name" value="IQ"/>
    <property type="match status" value="3"/>
</dbReference>
<dbReference type="InterPro" id="IPR000048">
    <property type="entry name" value="IQ_motif_EF-hand-BS"/>
</dbReference>
<reference evidence="3" key="1">
    <citation type="submission" date="2021-09" db="EMBL/GenBank/DDBJ databases">
        <authorList>
            <consortium name="AG Swart"/>
            <person name="Singh M."/>
            <person name="Singh A."/>
            <person name="Seah K."/>
            <person name="Emmerich C."/>
        </authorList>
    </citation>
    <scope>NUCLEOTIDE SEQUENCE</scope>
    <source>
        <strain evidence="3">ATCC30299</strain>
    </source>
</reference>
<evidence type="ECO:0000256" key="2">
    <source>
        <dbReference type="SAM" id="MobiDB-lite"/>
    </source>
</evidence>
<gene>
    <name evidence="3" type="ORF">BSTOLATCC_MIC9638</name>
</gene>
<dbReference type="Gene3D" id="1.20.5.190">
    <property type="match status" value="1"/>
</dbReference>
<accession>A0AAU9IEJ8</accession>
<sequence>MQASSCFNLGCGKIAKFKCKCTSKGSFMCEDHKNQHLASLLAHNIEKNCEAKEEEFLSYLINEGNQLEQLLQKSIKSLEILSPSTNKFILRELKYCKRLEKEINQNAKDNNLFIFMTYKNQMLKQNLSFVSKISSVKLSDLPRDNFITLLLKIDNKDFDINTILGTEKASKSLASTILILKSAARGYLARKKWKQQKASQLAFNLDFDLATYYQDNLTIPRVSFKNPATIHNVPASSTGNAIKLQSVARGYLARQLLKQREKAEEWKHSDSVSLENKTISQVALVSNTINAIKLQSIARGYLARQRQKNKENGEECLISDPISAVSSTITTENTTLNETKDLPNILCETKDQANNLQSQLGVKSFSNEKSSKLSSSLVEENSYTGERNADGQRHGFGVQIWPNGSSYVGYWKNDKRLNGKHSDQSLTVYDGEWENDTYHGKGNLFKLKPNRSEEEFETKYEGSFYCGQMQGYGKYTWEDGSSYEGEFLGNQMNGNGAFKDRNGIIILKGMWKNGILVKKS</sequence>
<feature type="region of interest" description="Disordered" evidence="2">
    <location>
        <begin position="376"/>
        <end position="395"/>
    </location>
</feature>
<dbReference type="Pfam" id="PF02493">
    <property type="entry name" value="MORN"/>
    <property type="match status" value="4"/>
</dbReference>
<dbReference type="Gene3D" id="2.20.110.10">
    <property type="entry name" value="Histone H3 K4-specific methyltransferase SET7/9 N-terminal domain"/>
    <property type="match status" value="2"/>
</dbReference>